<dbReference type="Pfam" id="PF06475">
    <property type="entry name" value="Glycolipid_bind"/>
    <property type="match status" value="1"/>
</dbReference>
<comment type="caution">
    <text evidence="1">The sequence shown here is derived from an EMBL/GenBank/DDBJ whole genome shotgun (WGS) entry which is preliminary data.</text>
</comment>
<organism evidence="1 2">
    <name type="scientific">Mesorhizobium marinum</name>
    <dbReference type="NCBI Taxonomy" id="3228790"/>
    <lineage>
        <taxon>Bacteria</taxon>
        <taxon>Pseudomonadati</taxon>
        <taxon>Pseudomonadota</taxon>
        <taxon>Alphaproteobacteria</taxon>
        <taxon>Hyphomicrobiales</taxon>
        <taxon>Phyllobacteriaceae</taxon>
        <taxon>Mesorhizobium</taxon>
    </lineage>
</organism>
<keyword evidence="2" id="KW-1185">Reference proteome</keyword>
<protein>
    <submittedName>
        <fullName evidence="1">Glycolipid-binding domain-containing protein</fullName>
    </submittedName>
</protein>
<accession>A0ABV3R1V0</accession>
<evidence type="ECO:0000313" key="2">
    <source>
        <dbReference type="Proteomes" id="UP001556196"/>
    </source>
</evidence>
<evidence type="ECO:0000313" key="1">
    <source>
        <dbReference type="EMBL" id="MEW9807314.1"/>
    </source>
</evidence>
<dbReference type="EMBL" id="JBFOCI010000004">
    <property type="protein sequence ID" value="MEW9807314.1"/>
    <property type="molecule type" value="Genomic_DNA"/>
</dbReference>
<reference evidence="1 2" key="1">
    <citation type="submission" date="2024-06" db="EMBL/GenBank/DDBJ databases">
        <authorList>
            <person name="Tuo L."/>
        </authorList>
    </citation>
    <scope>NUCLEOTIDE SEQUENCE [LARGE SCALE GENOMIC DNA]</scope>
    <source>
        <strain evidence="1 2">ZMM04-5</strain>
    </source>
</reference>
<dbReference type="InterPro" id="IPR009467">
    <property type="entry name" value="Glycolipid-bd_prot_put"/>
</dbReference>
<dbReference type="RefSeq" id="WP_367724479.1">
    <property type="nucleotide sequence ID" value="NZ_JBFOCI010000004.1"/>
</dbReference>
<proteinExistence type="predicted"/>
<dbReference type="Proteomes" id="UP001556196">
    <property type="component" value="Unassembled WGS sequence"/>
</dbReference>
<name>A0ABV3R1V0_9HYPH</name>
<sequence length="187" mass="20887">MTLSRTALWQNLHTPGHDTALIAPALSGWLLTGMATFLGEQGPAAVNYTVEIDDAWQARRGSVRGIAGGRRFFHQMERTTDGWMLDGKWQGLSELVDLDFGFTPATNFQQLKRAGLAVGERAGFSVAWFDIGKDALVDLPQIYERRDETHYWYQSPTSGYEAMLVLDESGFVRVYPELWELEPASAG</sequence>
<dbReference type="SUPFAM" id="SSF159275">
    <property type="entry name" value="PA1994-like"/>
    <property type="match status" value="1"/>
</dbReference>
<gene>
    <name evidence="1" type="ORF">ABUE31_15075</name>
</gene>